<dbReference type="Gene3D" id="3.40.50.10140">
    <property type="entry name" value="Toll/interleukin-1 receptor homology (TIR) domain"/>
    <property type="match status" value="1"/>
</dbReference>
<dbReference type="Proteomes" id="UP000242664">
    <property type="component" value="Unassembled WGS sequence"/>
</dbReference>
<proteinExistence type="predicted"/>
<dbReference type="EMBL" id="DS267811">
    <property type="protein sequence ID" value="EDN58054.1"/>
    <property type="molecule type" value="Genomic_DNA"/>
</dbReference>
<reference evidence="3" key="1">
    <citation type="submission" date="2006-10" db="EMBL/GenBank/DDBJ databases">
        <authorList>
            <person name="Heidelberg J."/>
            <person name="Sebastian Y."/>
        </authorList>
    </citation>
    <scope>NUCLEOTIDE SEQUENCE [LARGE SCALE GENOMIC DNA]</scope>
    <source>
        <strain evidence="3">EX25</strain>
    </source>
</reference>
<dbReference type="InterPro" id="IPR035897">
    <property type="entry name" value="Toll_tir_struct_dom_sf"/>
</dbReference>
<dbReference type="InterPro" id="IPR000157">
    <property type="entry name" value="TIR_dom"/>
</dbReference>
<keyword evidence="3" id="KW-1185">Reference proteome</keyword>
<evidence type="ECO:0000259" key="1">
    <source>
        <dbReference type="Pfam" id="PF13676"/>
    </source>
</evidence>
<protein>
    <recommendedName>
        <fullName evidence="1">TIR domain-containing protein</fullName>
    </recommendedName>
</protein>
<sequence length="265" mass="30597">MRVNVFLSWSGERSKAVAELLDTWLQCVIQAVDPWMSSKDIDRGSLWFSEINDQLQNTTIGIICLTQENKNKPWILFEAGALAKGLSNNRVCTFLVDLEPTDVGTPLSQFNHTFPSQEGLWELVRTLNNSLKDRGLKEKTLELVFETYWPKFESEFQQILKLTPQAAHAQKRSEDDILLEILSSTRAMEKRVRNIENDRRVIEHAKYKKSFSNFASNMTRSKMVSDLKADGVPDEAIEEIINKKFPKSYWLKQSQLFDDESDNDE</sequence>
<name>A0ABM9WXJ8_VIBAE</name>
<dbReference type="GeneID" id="45027398"/>
<dbReference type="Pfam" id="PF13676">
    <property type="entry name" value="TIR_2"/>
    <property type="match status" value="1"/>
</dbReference>
<evidence type="ECO:0000313" key="3">
    <source>
        <dbReference type="Proteomes" id="UP000242664"/>
    </source>
</evidence>
<evidence type="ECO:0000313" key="2">
    <source>
        <dbReference type="EMBL" id="EDN58054.1"/>
    </source>
</evidence>
<dbReference type="SUPFAM" id="SSF52200">
    <property type="entry name" value="Toll/Interleukin receptor TIR domain"/>
    <property type="match status" value="1"/>
</dbReference>
<feature type="domain" description="TIR" evidence="1">
    <location>
        <begin position="5"/>
        <end position="99"/>
    </location>
</feature>
<accession>A0ABM9WXJ8</accession>
<organism evidence="2 3">
    <name type="scientific">Vibrio antiquarius (strain Ex25)</name>
    <dbReference type="NCBI Taxonomy" id="150340"/>
    <lineage>
        <taxon>Bacteria</taxon>
        <taxon>Pseudomonadati</taxon>
        <taxon>Pseudomonadota</taxon>
        <taxon>Gammaproteobacteria</taxon>
        <taxon>Vibrionales</taxon>
        <taxon>Vibrionaceae</taxon>
        <taxon>Vibrio</taxon>
        <taxon>Vibrio diabolicus subgroup</taxon>
    </lineage>
</organism>
<gene>
    <name evidence="2" type="ORF">VEx25_B0114</name>
</gene>
<dbReference type="RefSeq" id="WP_006741445.1">
    <property type="nucleotide sequence ID" value="NC_013456.1"/>
</dbReference>